<dbReference type="Proteomes" id="UP000001430">
    <property type="component" value="Chromosome"/>
</dbReference>
<feature type="transmembrane region" description="Helical" evidence="8">
    <location>
        <begin position="200"/>
        <end position="216"/>
    </location>
</feature>
<keyword evidence="3 9" id="KW-0808">Transferase</keyword>
<dbReference type="GO" id="GO:0044038">
    <property type="term" value="P:cell wall macromolecule biosynthetic process"/>
    <property type="evidence" value="ECO:0007669"/>
    <property type="project" value="TreeGrafter"/>
</dbReference>
<dbReference type="KEGG" id="pmg:P9301_14271"/>
<comment type="subcellular location">
    <subcellularLocation>
        <location evidence="1">Cell membrane</location>
        <topology evidence="1">Multi-pass membrane protein</topology>
    </subcellularLocation>
</comment>
<reference evidence="9 10" key="1">
    <citation type="journal article" date="2007" name="PLoS Genet.">
        <title>Patterns and implications of gene gain and loss in the evolution of Prochlorococcus.</title>
        <authorList>
            <person name="Kettler G.C."/>
            <person name="Martiny A.C."/>
            <person name="Huang K."/>
            <person name="Zucker J."/>
            <person name="Coleman M.L."/>
            <person name="Rodrigue S."/>
            <person name="Chen F."/>
            <person name="Lapidus A."/>
            <person name="Ferriera S."/>
            <person name="Johnson J."/>
            <person name="Steglich C."/>
            <person name="Church G.M."/>
            <person name="Richardson P."/>
            <person name="Chisholm S.W."/>
        </authorList>
    </citation>
    <scope>NUCLEOTIDE SEQUENCE [LARGE SCALE GENOMIC DNA]</scope>
    <source>
        <strain evidence="9 10">MIT 9301</strain>
    </source>
</reference>
<evidence type="ECO:0000256" key="3">
    <source>
        <dbReference type="ARBA" id="ARBA00022679"/>
    </source>
</evidence>
<dbReference type="InterPro" id="IPR000715">
    <property type="entry name" value="Glycosyl_transferase_4"/>
</dbReference>
<evidence type="ECO:0000256" key="7">
    <source>
        <dbReference type="PIRSR" id="PIRSR600715-1"/>
    </source>
</evidence>
<feature type="transmembrane region" description="Helical" evidence="8">
    <location>
        <begin position="222"/>
        <end position="243"/>
    </location>
</feature>
<evidence type="ECO:0000256" key="1">
    <source>
        <dbReference type="ARBA" id="ARBA00004651"/>
    </source>
</evidence>
<keyword evidence="7" id="KW-0479">Metal-binding</keyword>
<organism evidence="9 10">
    <name type="scientific">Prochlorococcus marinus (strain MIT 9301)</name>
    <dbReference type="NCBI Taxonomy" id="167546"/>
    <lineage>
        <taxon>Bacteria</taxon>
        <taxon>Bacillati</taxon>
        <taxon>Cyanobacteriota</taxon>
        <taxon>Cyanophyceae</taxon>
        <taxon>Synechococcales</taxon>
        <taxon>Prochlorococcaceae</taxon>
        <taxon>Prochlorococcus</taxon>
    </lineage>
</organism>
<dbReference type="GO" id="GO:0071555">
    <property type="term" value="P:cell wall organization"/>
    <property type="evidence" value="ECO:0007669"/>
    <property type="project" value="TreeGrafter"/>
</dbReference>
<dbReference type="PANTHER" id="PTHR22926">
    <property type="entry name" value="PHOSPHO-N-ACETYLMURAMOYL-PENTAPEPTIDE-TRANSFERASE"/>
    <property type="match status" value="1"/>
</dbReference>
<gene>
    <name evidence="9" type="primary">rfe</name>
    <name evidence="9" type="ordered locus">P9301_14271</name>
</gene>
<feature type="binding site" evidence="7">
    <location>
        <position position="144"/>
    </location>
    <ligand>
        <name>Mg(2+)</name>
        <dbReference type="ChEBI" id="CHEBI:18420"/>
    </ligand>
</feature>
<dbReference type="AlphaFoldDB" id="A3PE75"/>
<evidence type="ECO:0000256" key="8">
    <source>
        <dbReference type="SAM" id="Phobius"/>
    </source>
</evidence>
<feature type="transmembrane region" description="Helical" evidence="8">
    <location>
        <begin position="269"/>
        <end position="285"/>
    </location>
</feature>
<keyword evidence="4 8" id="KW-0812">Transmembrane</keyword>
<evidence type="ECO:0000313" key="10">
    <source>
        <dbReference type="Proteomes" id="UP000001430"/>
    </source>
</evidence>
<dbReference type="HOGENOM" id="CLU_023982_3_0_3"/>
<comment type="cofactor">
    <cofactor evidence="7">
        <name>Mg(2+)</name>
        <dbReference type="ChEBI" id="CHEBI:18420"/>
    </cofactor>
</comment>
<dbReference type="GO" id="GO:0005886">
    <property type="term" value="C:plasma membrane"/>
    <property type="evidence" value="ECO:0007669"/>
    <property type="project" value="UniProtKB-SubCell"/>
</dbReference>
<keyword evidence="10" id="KW-1185">Reference proteome</keyword>
<dbReference type="PANTHER" id="PTHR22926:SF3">
    <property type="entry name" value="UNDECAPRENYL-PHOSPHATE ALPHA-N-ACETYLGLUCOSAMINYL 1-PHOSPHATE TRANSFERASE"/>
    <property type="match status" value="1"/>
</dbReference>
<dbReference type="Pfam" id="PF00953">
    <property type="entry name" value="Glycos_transf_4"/>
    <property type="match status" value="1"/>
</dbReference>
<keyword evidence="6 8" id="KW-0472">Membrane</keyword>
<evidence type="ECO:0000313" key="9">
    <source>
        <dbReference type="EMBL" id="ABO18050.1"/>
    </source>
</evidence>
<sequence>MLMIVFFSILIFIFSYYLYKQYIYLTDKKLKILLDRPTSFRNLHTKETPTSGGIVFGLIALLSSFFFGMQTMIISSPLLVLGFFDDIFKLSSKIRILFQIFVSILLLNNLRLISFINYKDVNVTSFLILFTLTFFSTAIINFTNFMDGSDGLVGGVFFIFFVYLALFHNILYLPFSLSLLAFLIFNWSPAKIFMGDSGSTYLGSLLVAICFGQKTFNNAMGLFLILSPLYIDALFTLILRFFYERKKIFKPHKKHFYQRMISNGCSKKKIALIFSISILINSIAYESVGLIGVISCVILELMIGLFLNRLFALPFRKD</sequence>
<dbReference type="STRING" id="167546.P9301_14271"/>
<feature type="transmembrane region" description="Helical" evidence="8">
    <location>
        <begin position="123"/>
        <end position="142"/>
    </location>
</feature>
<proteinExistence type="predicted"/>
<feature type="binding site" evidence="7">
    <location>
        <position position="196"/>
    </location>
    <ligand>
        <name>Mg(2+)</name>
        <dbReference type="ChEBI" id="CHEBI:18420"/>
    </ligand>
</feature>
<keyword evidence="2" id="KW-1003">Cell membrane</keyword>
<dbReference type="eggNOG" id="COG0472">
    <property type="taxonomic scope" value="Bacteria"/>
</dbReference>
<dbReference type="CDD" id="cd06854">
    <property type="entry name" value="GT_WbpL_WbcO_like"/>
    <property type="match status" value="1"/>
</dbReference>
<keyword evidence="5 8" id="KW-1133">Transmembrane helix</keyword>
<evidence type="ECO:0000256" key="4">
    <source>
        <dbReference type="ARBA" id="ARBA00022692"/>
    </source>
</evidence>
<keyword evidence="7" id="KW-0460">Magnesium</keyword>
<evidence type="ECO:0000256" key="2">
    <source>
        <dbReference type="ARBA" id="ARBA00022475"/>
    </source>
</evidence>
<dbReference type="EMBL" id="CP000576">
    <property type="protein sequence ID" value="ABO18050.1"/>
    <property type="molecule type" value="Genomic_DNA"/>
</dbReference>
<feature type="transmembrane region" description="Helical" evidence="8">
    <location>
        <begin position="54"/>
        <end position="84"/>
    </location>
</feature>
<feature type="transmembrane region" description="Helical" evidence="8">
    <location>
        <begin position="96"/>
        <end position="117"/>
    </location>
</feature>
<feature type="transmembrane region" description="Helical" evidence="8">
    <location>
        <begin position="172"/>
        <end position="188"/>
    </location>
</feature>
<dbReference type="GO" id="GO:0016780">
    <property type="term" value="F:phosphotransferase activity, for other substituted phosphate groups"/>
    <property type="evidence" value="ECO:0007669"/>
    <property type="project" value="InterPro"/>
</dbReference>
<evidence type="ECO:0000256" key="5">
    <source>
        <dbReference type="ARBA" id="ARBA00022989"/>
    </source>
</evidence>
<name>A3PE75_PROM0</name>
<feature type="transmembrane region" description="Helical" evidence="8">
    <location>
        <begin position="291"/>
        <end position="312"/>
    </location>
</feature>
<protein>
    <submittedName>
        <fullName evidence="9">UDP-N-acetylmuramyl pentapeptide phosphotransferase/UDP-N-acetylglucosamine-1-phosphate transferase</fullName>
    </submittedName>
</protein>
<evidence type="ECO:0000256" key="6">
    <source>
        <dbReference type="ARBA" id="ARBA00023136"/>
    </source>
</evidence>
<dbReference type="GO" id="GO:0009103">
    <property type="term" value="P:lipopolysaccharide biosynthetic process"/>
    <property type="evidence" value="ECO:0007669"/>
    <property type="project" value="TreeGrafter"/>
</dbReference>
<dbReference type="GO" id="GO:0046872">
    <property type="term" value="F:metal ion binding"/>
    <property type="evidence" value="ECO:0007669"/>
    <property type="project" value="UniProtKB-KW"/>
</dbReference>
<accession>A3PE75</accession>